<dbReference type="PRINTS" id="PR00007">
    <property type="entry name" value="COMPLEMNTC1Q"/>
</dbReference>
<dbReference type="GO" id="GO:0005576">
    <property type="term" value="C:extracellular region"/>
    <property type="evidence" value="ECO:0007669"/>
    <property type="project" value="UniProtKB-SubCell"/>
</dbReference>
<keyword evidence="8" id="KW-1185">Reference proteome</keyword>
<evidence type="ECO:0000256" key="3">
    <source>
        <dbReference type="ARBA" id="ARBA00022729"/>
    </source>
</evidence>
<comment type="caution">
    <text evidence="7">The sequence shown here is derived from an EMBL/GenBank/DDBJ whole genome shotgun (WGS) entry which is preliminary data.</text>
</comment>
<evidence type="ECO:0000313" key="8">
    <source>
        <dbReference type="Proteomes" id="UP001186944"/>
    </source>
</evidence>
<evidence type="ECO:0000256" key="2">
    <source>
        <dbReference type="ARBA" id="ARBA00022525"/>
    </source>
</evidence>
<feature type="domain" description="C1q" evidence="6">
    <location>
        <begin position="158"/>
        <end position="296"/>
    </location>
</feature>
<dbReference type="PANTHER" id="PTHR22923">
    <property type="entry name" value="CEREBELLIN-RELATED"/>
    <property type="match status" value="1"/>
</dbReference>
<dbReference type="InterPro" id="IPR001073">
    <property type="entry name" value="C1q_dom"/>
</dbReference>
<evidence type="ECO:0000256" key="5">
    <source>
        <dbReference type="SAM" id="SignalP"/>
    </source>
</evidence>
<keyword evidence="3 5" id="KW-0732">Signal</keyword>
<keyword evidence="2" id="KW-0964">Secreted</keyword>
<dbReference type="EMBL" id="VSWD01000007">
    <property type="protein sequence ID" value="KAK3098687.1"/>
    <property type="molecule type" value="Genomic_DNA"/>
</dbReference>
<dbReference type="AlphaFoldDB" id="A0AA88Y5Q3"/>
<sequence>MFLRLILSCFFFDFAFSTFARKEEFENALEILHEKYTKRIDELQNKFEEKFRIQDERIRILEERTRNQDESINSLQKDFSEKSELVKYLSEKLNYVDQNIGVMKSQIENDFENKTMSSQIPQKRDASLAHQIKQKTLHSEKPEFYRQERILLPTNTIQSSKVIAFYAYLSANLPAANAGPGHVLVFDVAKTNIGNAYHPHTGVFIVPETGVYVFTWGFYIGGTDNYHSLELVVNAEVWGIVHTHSVAASDYKESTGVVVVQANAGDDVFVRSSATYAHGSINSDHASKTFFAGWKL</sequence>
<evidence type="ECO:0000256" key="4">
    <source>
        <dbReference type="SAM" id="Coils"/>
    </source>
</evidence>
<evidence type="ECO:0000259" key="6">
    <source>
        <dbReference type="PROSITE" id="PS50871"/>
    </source>
</evidence>
<feature type="signal peptide" evidence="5">
    <location>
        <begin position="1"/>
        <end position="17"/>
    </location>
</feature>
<gene>
    <name evidence="7" type="ORF">FSP39_022020</name>
</gene>
<keyword evidence="4" id="KW-0175">Coiled coil</keyword>
<dbReference type="PROSITE" id="PS50871">
    <property type="entry name" value="C1Q"/>
    <property type="match status" value="1"/>
</dbReference>
<proteinExistence type="predicted"/>
<dbReference type="Proteomes" id="UP001186944">
    <property type="component" value="Unassembled WGS sequence"/>
</dbReference>
<feature type="chain" id="PRO_5041650545" description="C1q domain-containing protein" evidence="5">
    <location>
        <begin position="18"/>
        <end position="296"/>
    </location>
</feature>
<dbReference type="PANTHER" id="PTHR22923:SF116">
    <property type="entry name" value="C1Q DOMAIN-CONTAINING PROTEIN"/>
    <property type="match status" value="1"/>
</dbReference>
<dbReference type="InterPro" id="IPR008983">
    <property type="entry name" value="Tumour_necrosis_fac-like_dom"/>
</dbReference>
<feature type="coiled-coil region" evidence="4">
    <location>
        <begin position="26"/>
        <end position="78"/>
    </location>
</feature>
<evidence type="ECO:0000313" key="7">
    <source>
        <dbReference type="EMBL" id="KAK3098687.1"/>
    </source>
</evidence>
<evidence type="ECO:0000256" key="1">
    <source>
        <dbReference type="ARBA" id="ARBA00004613"/>
    </source>
</evidence>
<name>A0AA88Y5Q3_PINIB</name>
<comment type="subcellular location">
    <subcellularLocation>
        <location evidence="1">Secreted</location>
    </subcellularLocation>
</comment>
<dbReference type="Gene3D" id="2.60.120.40">
    <property type="match status" value="1"/>
</dbReference>
<protein>
    <recommendedName>
        <fullName evidence="6">C1q domain-containing protein</fullName>
    </recommendedName>
</protein>
<dbReference type="InterPro" id="IPR050822">
    <property type="entry name" value="Cerebellin_Synaptic_Org"/>
</dbReference>
<dbReference type="Pfam" id="PF00386">
    <property type="entry name" value="C1q"/>
    <property type="match status" value="1"/>
</dbReference>
<dbReference type="SUPFAM" id="SSF49842">
    <property type="entry name" value="TNF-like"/>
    <property type="match status" value="1"/>
</dbReference>
<dbReference type="SMART" id="SM00110">
    <property type="entry name" value="C1Q"/>
    <property type="match status" value="1"/>
</dbReference>
<reference evidence="7" key="1">
    <citation type="submission" date="2019-08" db="EMBL/GenBank/DDBJ databases">
        <title>The improved chromosome-level genome for the pearl oyster Pinctada fucata martensii using PacBio sequencing and Hi-C.</title>
        <authorList>
            <person name="Zheng Z."/>
        </authorList>
    </citation>
    <scope>NUCLEOTIDE SEQUENCE</scope>
    <source>
        <strain evidence="7">ZZ-2019</strain>
        <tissue evidence="7">Adductor muscle</tissue>
    </source>
</reference>
<organism evidence="7 8">
    <name type="scientific">Pinctada imbricata</name>
    <name type="common">Atlantic pearl-oyster</name>
    <name type="synonym">Pinctada martensii</name>
    <dbReference type="NCBI Taxonomy" id="66713"/>
    <lineage>
        <taxon>Eukaryota</taxon>
        <taxon>Metazoa</taxon>
        <taxon>Spiralia</taxon>
        <taxon>Lophotrochozoa</taxon>
        <taxon>Mollusca</taxon>
        <taxon>Bivalvia</taxon>
        <taxon>Autobranchia</taxon>
        <taxon>Pteriomorphia</taxon>
        <taxon>Pterioida</taxon>
        <taxon>Pterioidea</taxon>
        <taxon>Pteriidae</taxon>
        <taxon>Pinctada</taxon>
    </lineage>
</organism>
<accession>A0AA88Y5Q3</accession>